<sequence>MSNNKKWKNKKININNYKSFEIQREKKELSHSWKVALISLFLIAIPSFIIFILIGKDSWAFPATKDFERWSFLLPVAFLVSIIQISIVCLLIFRFKVIKKSTLTFLVPFAIAMSSFMVSSGTENWIYRVLPAVGLGLLSLPILLIIKNIEKRQETKKKIEEEKLEKQHKSLLD</sequence>
<reference evidence="2 3" key="1">
    <citation type="submission" date="2018-06" db="EMBL/GenBank/DDBJ databases">
        <title>Genomic Encyclopedia of Archaeal and Bacterial Type Strains, Phase II (KMG-II): from individual species to whole genera.</title>
        <authorList>
            <person name="Goeker M."/>
        </authorList>
    </citation>
    <scope>NUCLEOTIDE SEQUENCE [LARGE SCALE GENOMIC DNA]</scope>
    <source>
        <strain evidence="2 3">ATCC 51348</strain>
    </source>
</reference>
<evidence type="ECO:0000313" key="2">
    <source>
        <dbReference type="EMBL" id="PZW00549.1"/>
    </source>
</evidence>
<name>A0A2W7GTD0_9BACT</name>
<proteinExistence type="predicted"/>
<comment type="caution">
    <text evidence="2">The sequence shown here is derived from an EMBL/GenBank/DDBJ whole genome shotgun (WGS) entry which is preliminary data.</text>
</comment>
<dbReference type="OrthoDB" id="398245at2"/>
<keyword evidence="1" id="KW-0472">Membrane</keyword>
<dbReference type="RefSeq" id="WP_111518341.1">
    <property type="nucleotide sequence ID" value="NZ_QKUB01000003.1"/>
</dbReference>
<dbReference type="EMBL" id="QKUB01000003">
    <property type="protein sequence ID" value="PZW00549.1"/>
    <property type="molecule type" value="Genomic_DNA"/>
</dbReference>
<evidence type="ECO:0000313" key="3">
    <source>
        <dbReference type="Proteomes" id="UP000249646"/>
    </source>
</evidence>
<keyword evidence="1" id="KW-0812">Transmembrane</keyword>
<protein>
    <submittedName>
        <fullName evidence="2">Uncharacterized protein</fullName>
    </submittedName>
</protein>
<feature type="transmembrane region" description="Helical" evidence="1">
    <location>
        <begin position="33"/>
        <end position="54"/>
    </location>
</feature>
<feature type="transmembrane region" description="Helical" evidence="1">
    <location>
        <begin position="102"/>
        <end position="119"/>
    </location>
</feature>
<feature type="transmembrane region" description="Helical" evidence="1">
    <location>
        <begin position="74"/>
        <end position="95"/>
    </location>
</feature>
<organism evidence="2 3">
    <name type="scientific">Metamycoplasma auris</name>
    <dbReference type="NCBI Taxonomy" id="51363"/>
    <lineage>
        <taxon>Bacteria</taxon>
        <taxon>Bacillati</taxon>
        <taxon>Mycoplasmatota</taxon>
        <taxon>Mycoplasmoidales</taxon>
        <taxon>Metamycoplasmataceae</taxon>
        <taxon>Metamycoplasma</taxon>
    </lineage>
</organism>
<gene>
    <name evidence="2" type="ORF">BCF89_1038</name>
</gene>
<accession>A0A2W7GTD0</accession>
<evidence type="ECO:0000256" key="1">
    <source>
        <dbReference type="SAM" id="Phobius"/>
    </source>
</evidence>
<keyword evidence="1" id="KW-1133">Transmembrane helix</keyword>
<feature type="transmembrane region" description="Helical" evidence="1">
    <location>
        <begin position="125"/>
        <end position="146"/>
    </location>
</feature>
<dbReference type="Proteomes" id="UP000249646">
    <property type="component" value="Unassembled WGS sequence"/>
</dbReference>
<keyword evidence="3" id="KW-1185">Reference proteome</keyword>
<dbReference type="AlphaFoldDB" id="A0A2W7GTD0"/>